<keyword evidence="4" id="KW-0238">DNA-binding</keyword>
<dbReference type="InterPro" id="IPR013325">
    <property type="entry name" value="RNA_pol_sigma_r2"/>
</dbReference>
<reference evidence="8" key="1">
    <citation type="submission" date="2021-01" db="EMBL/GenBank/DDBJ databases">
        <title>Whole genome shotgun sequence of Planobispora takensis NBRC 109077.</title>
        <authorList>
            <person name="Komaki H."/>
            <person name="Tamura T."/>
        </authorList>
    </citation>
    <scope>NUCLEOTIDE SEQUENCE</scope>
    <source>
        <strain evidence="8">NBRC 109077</strain>
    </source>
</reference>
<dbReference type="InterPro" id="IPR014284">
    <property type="entry name" value="RNA_pol_sigma-70_dom"/>
</dbReference>
<dbReference type="GO" id="GO:0006352">
    <property type="term" value="P:DNA-templated transcription initiation"/>
    <property type="evidence" value="ECO:0007669"/>
    <property type="project" value="InterPro"/>
</dbReference>
<dbReference type="InterPro" id="IPR007627">
    <property type="entry name" value="RNA_pol_sigma70_r2"/>
</dbReference>
<evidence type="ECO:0000256" key="5">
    <source>
        <dbReference type="ARBA" id="ARBA00023163"/>
    </source>
</evidence>
<evidence type="ECO:0000256" key="1">
    <source>
        <dbReference type="ARBA" id="ARBA00010641"/>
    </source>
</evidence>
<dbReference type="GO" id="GO:0003677">
    <property type="term" value="F:DNA binding"/>
    <property type="evidence" value="ECO:0007669"/>
    <property type="project" value="UniProtKB-KW"/>
</dbReference>
<dbReference type="InterPro" id="IPR039425">
    <property type="entry name" value="RNA_pol_sigma-70-like"/>
</dbReference>
<accession>A0A8J3WU18</accession>
<gene>
    <name evidence="8" type="primary">rpoE_12</name>
    <name evidence="8" type="ORF">Pta02_30060</name>
</gene>
<dbReference type="PANTHER" id="PTHR43133">
    <property type="entry name" value="RNA POLYMERASE ECF-TYPE SIGMA FACTO"/>
    <property type="match status" value="1"/>
</dbReference>
<evidence type="ECO:0000259" key="6">
    <source>
        <dbReference type="Pfam" id="PF04542"/>
    </source>
</evidence>
<sequence length="196" mass="21975">MTDAPAVTALVIRAREGDQDAWNELVDRYAPLVWSICRRYGLARSDIDDVAQNVWLRAVGQLKALREPAALPGWLATTTKHECSRVFRARRRQEGTEQPLDFEMTPDDESKLIEQELEAAERNATLRAAFAELSSTCQRILLLRIEGVPYEEISTRLGMSIGSIGPTRARCLEKLRANPALVALMTTESSRSEQYG</sequence>
<feature type="domain" description="RNA polymerase sigma factor 70 region 4 type 2" evidence="7">
    <location>
        <begin position="126"/>
        <end position="165"/>
    </location>
</feature>
<evidence type="ECO:0000313" key="9">
    <source>
        <dbReference type="Proteomes" id="UP000634476"/>
    </source>
</evidence>
<dbReference type="InterPro" id="IPR013249">
    <property type="entry name" value="RNA_pol_sigma70_r4_t2"/>
</dbReference>
<comment type="caution">
    <text evidence="8">The sequence shown here is derived from an EMBL/GenBank/DDBJ whole genome shotgun (WGS) entry which is preliminary data.</text>
</comment>
<keyword evidence="2" id="KW-0805">Transcription regulation</keyword>
<dbReference type="SUPFAM" id="SSF88946">
    <property type="entry name" value="Sigma2 domain of RNA polymerase sigma factors"/>
    <property type="match status" value="1"/>
</dbReference>
<feature type="domain" description="RNA polymerase sigma-70 region 2" evidence="6">
    <location>
        <begin position="25"/>
        <end position="92"/>
    </location>
</feature>
<evidence type="ECO:0000259" key="7">
    <source>
        <dbReference type="Pfam" id="PF08281"/>
    </source>
</evidence>
<keyword evidence="3" id="KW-0731">Sigma factor</keyword>
<evidence type="ECO:0000256" key="4">
    <source>
        <dbReference type="ARBA" id="ARBA00023125"/>
    </source>
</evidence>
<dbReference type="Gene3D" id="1.10.10.10">
    <property type="entry name" value="Winged helix-like DNA-binding domain superfamily/Winged helix DNA-binding domain"/>
    <property type="match status" value="1"/>
</dbReference>
<dbReference type="Pfam" id="PF08281">
    <property type="entry name" value="Sigma70_r4_2"/>
    <property type="match status" value="1"/>
</dbReference>
<dbReference type="AlphaFoldDB" id="A0A8J3WU18"/>
<dbReference type="Pfam" id="PF04542">
    <property type="entry name" value="Sigma70_r2"/>
    <property type="match status" value="1"/>
</dbReference>
<dbReference type="Proteomes" id="UP000634476">
    <property type="component" value="Unassembled WGS sequence"/>
</dbReference>
<comment type="similarity">
    <text evidence="1">Belongs to the sigma-70 factor family. ECF subfamily.</text>
</comment>
<evidence type="ECO:0000313" key="8">
    <source>
        <dbReference type="EMBL" id="GII00998.1"/>
    </source>
</evidence>
<dbReference type="InterPro" id="IPR036388">
    <property type="entry name" value="WH-like_DNA-bd_sf"/>
</dbReference>
<evidence type="ECO:0000256" key="3">
    <source>
        <dbReference type="ARBA" id="ARBA00023082"/>
    </source>
</evidence>
<name>A0A8J3WU18_9ACTN</name>
<protein>
    <submittedName>
        <fullName evidence="8">RNA polymerase sigma factor</fullName>
    </submittedName>
</protein>
<keyword evidence="5" id="KW-0804">Transcription</keyword>
<dbReference type="PANTHER" id="PTHR43133:SF8">
    <property type="entry name" value="RNA POLYMERASE SIGMA FACTOR HI_1459-RELATED"/>
    <property type="match status" value="1"/>
</dbReference>
<dbReference type="Gene3D" id="1.10.1740.10">
    <property type="match status" value="1"/>
</dbReference>
<organism evidence="8 9">
    <name type="scientific">Planobispora takensis</name>
    <dbReference type="NCBI Taxonomy" id="1367882"/>
    <lineage>
        <taxon>Bacteria</taxon>
        <taxon>Bacillati</taxon>
        <taxon>Actinomycetota</taxon>
        <taxon>Actinomycetes</taxon>
        <taxon>Streptosporangiales</taxon>
        <taxon>Streptosporangiaceae</taxon>
        <taxon>Planobispora</taxon>
    </lineage>
</organism>
<dbReference type="EMBL" id="BOOK01000020">
    <property type="protein sequence ID" value="GII00998.1"/>
    <property type="molecule type" value="Genomic_DNA"/>
</dbReference>
<dbReference type="RefSeq" id="WP_203875389.1">
    <property type="nucleotide sequence ID" value="NZ_BOOK01000020.1"/>
</dbReference>
<dbReference type="GO" id="GO:0016987">
    <property type="term" value="F:sigma factor activity"/>
    <property type="evidence" value="ECO:0007669"/>
    <property type="project" value="UniProtKB-KW"/>
</dbReference>
<dbReference type="NCBIfam" id="TIGR02937">
    <property type="entry name" value="sigma70-ECF"/>
    <property type="match status" value="1"/>
</dbReference>
<dbReference type="InterPro" id="IPR013324">
    <property type="entry name" value="RNA_pol_sigma_r3/r4-like"/>
</dbReference>
<proteinExistence type="inferred from homology"/>
<keyword evidence="9" id="KW-1185">Reference proteome</keyword>
<dbReference type="SUPFAM" id="SSF88659">
    <property type="entry name" value="Sigma3 and sigma4 domains of RNA polymerase sigma factors"/>
    <property type="match status" value="1"/>
</dbReference>
<evidence type="ECO:0000256" key="2">
    <source>
        <dbReference type="ARBA" id="ARBA00023015"/>
    </source>
</evidence>